<keyword evidence="2" id="KW-1185">Reference proteome</keyword>
<dbReference type="AlphaFoldDB" id="F4GAR4"/>
<sequence length="260" mass="29944">MAIFAGSLRKLLLRWTSDRDFHKNLAVMINRIALSAGHTYKFNLSTRRNSKFLGAFFTHKMPVLDCRIHAHGAVADLSNNTDLHFSFRFHSRTPRLRLVPKPLRFAHLRRLKFLNPIPTVKAWPDVLEKAVPLELYQLLDVISHGRASNPRSSPRPANTLLLPEIWGRPSSVVFPDTRFLRHTGQCVRCTHAHKNLHHAYRAQRPNFQPAIRERQATSVQPWLIVWPVAERKAMLRGTFQTVALRLCEATPSGFTFCTRH</sequence>
<proteinExistence type="predicted"/>
<dbReference type="KEGG" id="adk:Alide2_3447"/>
<dbReference type="EMBL" id="CP002657">
    <property type="protein sequence ID" value="AEB85777.1"/>
    <property type="molecule type" value="Genomic_DNA"/>
</dbReference>
<name>F4GAR4_ALIDK</name>
<organism evidence="1 2">
    <name type="scientific">Alicycliphilus denitrificans (strain DSM 14773 / CIP 107495 / K601)</name>
    <dbReference type="NCBI Taxonomy" id="596154"/>
    <lineage>
        <taxon>Bacteria</taxon>
        <taxon>Pseudomonadati</taxon>
        <taxon>Pseudomonadota</taxon>
        <taxon>Betaproteobacteria</taxon>
        <taxon>Burkholderiales</taxon>
        <taxon>Comamonadaceae</taxon>
        <taxon>Alicycliphilus</taxon>
    </lineage>
</organism>
<dbReference type="Proteomes" id="UP000007938">
    <property type="component" value="Chromosome"/>
</dbReference>
<dbReference type="HOGENOM" id="CLU_1068068_0_0_4"/>
<gene>
    <name evidence="1" type="ordered locus">Alide2_3447</name>
</gene>
<reference evidence="1 2" key="1">
    <citation type="journal article" date="2011" name="J. Bacteriol.">
        <title>Genome Sequences of Alicycliphilus denitrificans Strains BC and K601T.</title>
        <authorList>
            <person name="Oosterkamp M.J."/>
            <person name="Veuskens T."/>
            <person name="Plugge C.M."/>
            <person name="Langenhoff A.A."/>
            <person name="Gerritse J."/>
            <person name="van Berkel W.J."/>
            <person name="Pieper D.H."/>
            <person name="Junca H."/>
            <person name="Goodwin L.A."/>
            <person name="Daligault H.E."/>
            <person name="Bruce D.C."/>
            <person name="Detter J.C."/>
            <person name="Tapia R."/>
            <person name="Han C.S."/>
            <person name="Land M.L."/>
            <person name="Hauser L.J."/>
            <person name="Smidt H."/>
            <person name="Stams A.J."/>
        </authorList>
    </citation>
    <scope>NUCLEOTIDE SEQUENCE [LARGE SCALE GENOMIC DNA]</scope>
    <source>
        <strain evidence="2">DSM 14773 / CIP 107495 / K601</strain>
    </source>
</reference>
<reference evidence="1 2" key="2">
    <citation type="submission" date="2011-04" db="EMBL/GenBank/DDBJ databases">
        <title>Complete sequence of chromosome of Alicycliphilus denitrificans K601.</title>
        <authorList>
            <consortium name="US DOE Joint Genome Institute"/>
            <person name="Lucas S."/>
            <person name="Han J."/>
            <person name="Lapidus A."/>
            <person name="Cheng J.-F."/>
            <person name="Goodwin L."/>
            <person name="Pitluck S."/>
            <person name="Peters L."/>
            <person name="Zeytun A."/>
            <person name="Detter J.C."/>
            <person name="Han C."/>
            <person name="Tapia R."/>
            <person name="Land M."/>
            <person name="Hauser L."/>
            <person name="Kyrpides N."/>
            <person name="Ivanova N."/>
            <person name="Mikhailova N."/>
            <person name="Pagani I."/>
            <person name="Oosterkamp M."/>
            <person name="Pieper D."/>
            <person name="van Berkel W."/>
            <person name="Langenhoff A."/>
            <person name="Smidt H."/>
            <person name="Stams A."/>
            <person name="Woyke T."/>
        </authorList>
    </citation>
    <scope>NUCLEOTIDE SEQUENCE [LARGE SCALE GENOMIC DNA]</scope>
    <source>
        <strain evidence="2">DSM 14773 / CIP 107495 / K601</strain>
    </source>
</reference>
<protein>
    <submittedName>
        <fullName evidence="1">Uncharacterized protein</fullName>
    </submittedName>
</protein>
<evidence type="ECO:0000313" key="2">
    <source>
        <dbReference type="Proteomes" id="UP000007938"/>
    </source>
</evidence>
<evidence type="ECO:0000313" key="1">
    <source>
        <dbReference type="EMBL" id="AEB85777.1"/>
    </source>
</evidence>
<accession>F4GAR4</accession>